<dbReference type="PROSITE" id="PS51746">
    <property type="entry name" value="PPM_2"/>
    <property type="match status" value="1"/>
</dbReference>
<dbReference type="PROSITE" id="PS01032">
    <property type="entry name" value="PPM_1"/>
    <property type="match status" value="1"/>
</dbReference>
<evidence type="ECO:0000256" key="1">
    <source>
        <dbReference type="ARBA" id="ARBA00022723"/>
    </source>
</evidence>
<feature type="domain" description="PPM-type phosphatase" evidence="5">
    <location>
        <begin position="20"/>
        <end position="274"/>
    </location>
</feature>
<dbReference type="InterPro" id="IPR015655">
    <property type="entry name" value="PP2C"/>
</dbReference>
<dbReference type="Gene3D" id="3.60.40.10">
    <property type="entry name" value="PPM-type phosphatase domain"/>
    <property type="match status" value="1"/>
</dbReference>
<evidence type="ECO:0000313" key="6">
    <source>
        <dbReference type="EMBL" id="KAJ3433937.1"/>
    </source>
</evidence>
<comment type="similarity">
    <text evidence="4">Belongs to the PP2C family.</text>
</comment>
<dbReference type="EMBL" id="JANTQA010000045">
    <property type="protein sequence ID" value="KAJ3433937.1"/>
    <property type="molecule type" value="Genomic_DNA"/>
</dbReference>
<dbReference type="Proteomes" id="UP001146793">
    <property type="component" value="Unassembled WGS sequence"/>
</dbReference>
<dbReference type="CDD" id="cd00143">
    <property type="entry name" value="PP2Cc"/>
    <property type="match status" value="1"/>
</dbReference>
<sequence>MSTSREQKNEFFDDMKSVQKCGISFTQNSRFRRSMEDEHIVVDNFGEREDQGFFAIYDGHGGTKASSFCKEKVHNEFLRLLEEKQPLNSEKTATIPEIFSQTFSNIDTKLKEENPKDSGSTAVVSFIRKEQESRFLYTSNIGDARAVICRDGVAKRLSEDHKASVKSEQERIQKAGGFVFNNRVVGMIAITRSFGDHSMKEMIINTPYNSKIELKESDSFLILACDGLWDVVDDQKAVDLVKDMNDPLEMSKKLLNSALEGGSTDNISIMTILL</sequence>
<dbReference type="SMART" id="SM00331">
    <property type="entry name" value="PP2C_SIG"/>
    <property type="match status" value="1"/>
</dbReference>
<reference evidence="6" key="1">
    <citation type="submission" date="2022-08" db="EMBL/GenBank/DDBJ databases">
        <title>Novel sulphate-reducing endosymbionts in the free-living metamonad Anaeramoeba.</title>
        <authorList>
            <person name="Jerlstrom-Hultqvist J."/>
            <person name="Cepicka I."/>
            <person name="Gallot-Lavallee L."/>
            <person name="Salas-Leiva D."/>
            <person name="Curtis B.A."/>
            <person name="Zahonova K."/>
            <person name="Pipaliya S."/>
            <person name="Dacks J."/>
            <person name="Roger A.J."/>
        </authorList>
    </citation>
    <scope>NUCLEOTIDE SEQUENCE</scope>
    <source>
        <strain evidence="6">Busselton2</strain>
    </source>
</reference>
<evidence type="ECO:0000313" key="7">
    <source>
        <dbReference type="Proteomes" id="UP001146793"/>
    </source>
</evidence>
<keyword evidence="1" id="KW-0479">Metal-binding</keyword>
<dbReference type="InterPro" id="IPR001932">
    <property type="entry name" value="PPM-type_phosphatase-like_dom"/>
</dbReference>
<keyword evidence="3 4" id="KW-0904">Protein phosphatase</keyword>
<evidence type="ECO:0000256" key="4">
    <source>
        <dbReference type="RuleBase" id="RU003465"/>
    </source>
</evidence>
<comment type="caution">
    <text evidence="6">The sequence shown here is derived from an EMBL/GenBank/DDBJ whole genome shotgun (WGS) entry which is preliminary data.</text>
</comment>
<name>A0AAV7Z175_9EUKA</name>
<dbReference type="InterPro" id="IPR000222">
    <property type="entry name" value="PP2C_BS"/>
</dbReference>
<evidence type="ECO:0000259" key="5">
    <source>
        <dbReference type="PROSITE" id="PS51746"/>
    </source>
</evidence>
<dbReference type="GO" id="GO:0046872">
    <property type="term" value="F:metal ion binding"/>
    <property type="evidence" value="ECO:0007669"/>
    <property type="project" value="UniProtKB-KW"/>
</dbReference>
<gene>
    <name evidence="6" type="ORF">M0812_19993</name>
</gene>
<dbReference type="GO" id="GO:0004722">
    <property type="term" value="F:protein serine/threonine phosphatase activity"/>
    <property type="evidence" value="ECO:0007669"/>
    <property type="project" value="InterPro"/>
</dbReference>
<dbReference type="SUPFAM" id="SSF81606">
    <property type="entry name" value="PP2C-like"/>
    <property type="match status" value="1"/>
</dbReference>
<dbReference type="PANTHER" id="PTHR47992">
    <property type="entry name" value="PROTEIN PHOSPHATASE"/>
    <property type="match status" value="1"/>
</dbReference>
<accession>A0AAV7Z175</accession>
<organism evidence="6 7">
    <name type="scientific">Anaeramoeba flamelloides</name>
    <dbReference type="NCBI Taxonomy" id="1746091"/>
    <lineage>
        <taxon>Eukaryota</taxon>
        <taxon>Metamonada</taxon>
        <taxon>Anaeramoebidae</taxon>
        <taxon>Anaeramoeba</taxon>
    </lineage>
</organism>
<evidence type="ECO:0000256" key="3">
    <source>
        <dbReference type="ARBA" id="ARBA00022912"/>
    </source>
</evidence>
<protein>
    <recommendedName>
        <fullName evidence="5">PPM-type phosphatase domain-containing protein</fullName>
    </recommendedName>
</protein>
<evidence type="ECO:0000256" key="2">
    <source>
        <dbReference type="ARBA" id="ARBA00022801"/>
    </source>
</evidence>
<dbReference type="Pfam" id="PF00481">
    <property type="entry name" value="PP2C"/>
    <property type="match status" value="1"/>
</dbReference>
<dbReference type="InterPro" id="IPR036457">
    <property type="entry name" value="PPM-type-like_dom_sf"/>
</dbReference>
<dbReference type="AlphaFoldDB" id="A0AAV7Z175"/>
<dbReference type="SMART" id="SM00332">
    <property type="entry name" value="PP2Cc"/>
    <property type="match status" value="1"/>
</dbReference>
<keyword evidence="2 4" id="KW-0378">Hydrolase</keyword>
<proteinExistence type="inferred from homology"/>